<comment type="caution">
    <text evidence="2">The sequence shown here is derived from an EMBL/GenBank/DDBJ whole genome shotgun (WGS) entry which is preliminary data.</text>
</comment>
<feature type="region of interest" description="Disordered" evidence="1">
    <location>
        <begin position="1"/>
        <end position="22"/>
    </location>
</feature>
<dbReference type="CDD" id="cd21930">
    <property type="entry name" value="IPD_PPP1R12"/>
    <property type="match status" value="1"/>
</dbReference>
<evidence type="ECO:0000313" key="2">
    <source>
        <dbReference type="EMBL" id="VEL25407.1"/>
    </source>
</evidence>
<evidence type="ECO:0000313" key="3">
    <source>
        <dbReference type="Proteomes" id="UP000784294"/>
    </source>
</evidence>
<reference evidence="2" key="1">
    <citation type="submission" date="2018-11" db="EMBL/GenBank/DDBJ databases">
        <authorList>
            <consortium name="Pathogen Informatics"/>
        </authorList>
    </citation>
    <scope>NUCLEOTIDE SEQUENCE</scope>
</reference>
<sequence>MAPQKSEETETQRSVKARHVRSIRRSTQGVSADLLEEAKRQLLAEATTTAVAGSLSSTCSQVGYVRNGLPCNPTFYVFNYLHQS</sequence>
<dbReference type="EMBL" id="CAAALY010073741">
    <property type="protein sequence ID" value="VEL25407.1"/>
    <property type="molecule type" value="Genomic_DNA"/>
</dbReference>
<protein>
    <submittedName>
        <fullName evidence="2">Uncharacterized protein</fullName>
    </submittedName>
</protein>
<gene>
    <name evidence="2" type="ORF">PXEA_LOCUS18847</name>
</gene>
<proteinExistence type="predicted"/>
<dbReference type="Gene3D" id="6.10.140.390">
    <property type="match status" value="1"/>
</dbReference>
<dbReference type="Proteomes" id="UP000784294">
    <property type="component" value="Unassembled WGS sequence"/>
</dbReference>
<name>A0A3S5A1R9_9PLAT</name>
<evidence type="ECO:0000256" key="1">
    <source>
        <dbReference type="SAM" id="MobiDB-lite"/>
    </source>
</evidence>
<organism evidence="2 3">
    <name type="scientific">Protopolystoma xenopodis</name>
    <dbReference type="NCBI Taxonomy" id="117903"/>
    <lineage>
        <taxon>Eukaryota</taxon>
        <taxon>Metazoa</taxon>
        <taxon>Spiralia</taxon>
        <taxon>Lophotrochozoa</taxon>
        <taxon>Platyhelminthes</taxon>
        <taxon>Monogenea</taxon>
        <taxon>Polyopisthocotylea</taxon>
        <taxon>Polystomatidea</taxon>
        <taxon>Polystomatidae</taxon>
        <taxon>Protopolystoma</taxon>
    </lineage>
</organism>
<dbReference type="AlphaFoldDB" id="A0A3S5A1R9"/>
<dbReference type="OrthoDB" id="19014at2759"/>
<accession>A0A3S5A1R9</accession>
<feature type="compositionally biased region" description="Basic and acidic residues" evidence="1">
    <location>
        <begin position="1"/>
        <end position="13"/>
    </location>
</feature>
<keyword evidence="3" id="KW-1185">Reference proteome</keyword>